<reference evidence="2" key="2">
    <citation type="submission" date="2025-08" db="UniProtKB">
        <authorList>
            <consortium name="Ensembl"/>
        </authorList>
    </citation>
    <scope>IDENTIFICATION</scope>
</reference>
<evidence type="ECO:0000313" key="2">
    <source>
        <dbReference type="Ensembl" id="ENSCSAVP00000003631.1"/>
    </source>
</evidence>
<dbReference type="HOGENOM" id="CLU_1844411_0_0_1"/>
<reference evidence="2" key="3">
    <citation type="submission" date="2025-09" db="UniProtKB">
        <authorList>
            <consortium name="Ensembl"/>
        </authorList>
    </citation>
    <scope>IDENTIFICATION</scope>
</reference>
<name>H2YE83_CIOSA</name>
<feature type="compositionally biased region" description="Basic and acidic residues" evidence="1">
    <location>
        <begin position="139"/>
        <end position="154"/>
    </location>
</feature>
<keyword evidence="3" id="KW-1185">Reference proteome</keyword>
<accession>H2YE83</accession>
<evidence type="ECO:0000313" key="3">
    <source>
        <dbReference type="Proteomes" id="UP000007875"/>
    </source>
</evidence>
<dbReference type="AlphaFoldDB" id="H2YE83"/>
<dbReference type="InterPro" id="IPR028265">
    <property type="entry name" value="TTDN1/SICKLE"/>
</dbReference>
<proteinExistence type="predicted"/>
<dbReference type="Pfam" id="PF15502">
    <property type="entry name" value="MPLKIP"/>
    <property type="match status" value="1"/>
</dbReference>
<organism evidence="2 3">
    <name type="scientific">Ciona savignyi</name>
    <name type="common">Pacific transparent sea squirt</name>
    <dbReference type="NCBI Taxonomy" id="51511"/>
    <lineage>
        <taxon>Eukaryota</taxon>
        <taxon>Metazoa</taxon>
        <taxon>Chordata</taxon>
        <taxon>Tunicata</taxon>
        <taxon>Ascidiacea</taxon>
        <taxon>Phlebobranchia</taxon>
        <taxon>Cionidae</taxon>
        <taxon>Ciona</taxon>
    </lineage>
</organism>
<dbReference type="Ensembl" id="ENSCSAVT00000003686.1">
    <property type="protein sequence ID" value="ENSCSAVP00000003631.1"/>
    <property type="gene ID" value="ENSCSAVG00000002153.1"/>
</dbReference>
<protein>
    <submittedName>
        <fullName evidence="2">Uncharacterized protein</fullName>
    </submittedName>
</protein>
<dbReference type="Proteomes" id="UP000007875">
    <property type="component" value="Unassembled WGS sequence"/>
</dbReference>
<feature type="compositionally biased region" description="Polar residues" evidence="1">
    <location>
        <begin position="61"/>
        <end position="78"/>
    </location>
</feature>
<dbReference type="InParanoid" id="H2YE83"/>
<sequence>MNSNNRSFNKSRPPYQMNQRWQGNTSFDSNHFTHSPNQFSPNPYSPNQFSPNPNSPHGYSPNPNSPHGYSPNPNSTHGYSPKPNSPHGYSPNPYSPNHHRPQFRRDNRRFSGGQPRENMKQFNHRRGIDAYYKPTMLDDPWRNLDNSRNKPTEQ</sequence>
<dbReference type="OMA" id="QPRENMK"/>
<feature type="compositionally biased region" description="Low complexity" evidence="1">
    <location>
        <begin position="40"/>
        <end position="56"/>
    </location>
</feature>
<feature type="region of interest" description="Disordered" evidence="1">
    <location>
        <begin position="1"/>
        <end position="154"/>
    </location>
</feature>
<reference evidence="3" key="1">
    <citation type="submission" date="2003-08" db="EMBL/GenBank/DDBJ databases">
        <authorList>
            <person name="Birren B."/>
            <person name="Nusbaum C."/>
            <person name="Abebe A."/>
            <person name="Abouelleil A."/>
            <person name="Adekoya E."/>
            <person name="Ait-zahra M."/>
            <person name="Allen N."/>
            <person name="Allen T."/>
            <person name="An P."/>
            <person name="Anderson M."/>
            <person name="Anderson S."/>
            <person name="Arachchi H."/>
            <person name="Armbruster J."/>
            <person name="Bachantsang P."/>
            <person name="Baldwin J."/>
            <person name="Barry A."/>
            <person name="Bayul T."/>
            <person name="Blitshsteyn B."/>
            <person name="Bloom T."/>
            <person name="Blye J."/>
            <person name="Boguslavskiy L."/>
            <person name="Borowsky M."/>
            <person name="Boukhgalter B."/>
            <person name="Brunache A."/>
            <person name="Butler J."/>
            <person name="Calixte N."/>
            <person name="Calvo S."/>
            <person name="Camarata J."/>
            <person name="Campo K."/>
            <person name="Chang J."/>
            <person name="Cheshatsang Y."/>
            <person name="Citroen M."/>
            <person name="Collymore A."/>
            <person name="Considine T."/>
            <person name="Cook A."/>
            <person name="Cooke P."/>
            <person name="Corum B."/>
            <person name="Cuomo C."/>
            <person name="David R."/>
            <person name="Dawoe T."/>
            <person name="Degray S."/>
            <person name="Dodge S."/>
            <person name="Dooley K."/>
            <person name="Dorje P."/>
            <person name="Dorjee K."/>
            <person name="Dorris L."/>
            <person name="Duffey N."/>
            <person name="Dupes A."/>
            <person name="Elkins T."/>
            <person name="Engels R."/>
            <person name="Erickson J."/>
            <person name="Farina A."/>
            <person name="Faro S."/>
            <person name="Ferreira P."/>
            <person name="Fischer H."/>
            <person name="Fitzgerald M."/>
            <person name="Foley K."/>
            <person name="Gage D."/>
            <person name="Galagan J."/>
            <person name="Gearin G."/>
            <person name="Gnerre S."/>
            <person name="Gnirke A."/>
            <person name="Goyette A."/>
            <person name="Graham J."/>
            <person name="Grandbois E."/>
            <person name="Gyaltsen K."/>
            <person name="Hafez N."/>
            <person name="Hagopian D."/>
            <person name="Hagos B."/>
            <person name="Hall J."/>
            <person name="Hatcher B."/>
            <person name="Heller A."/>
            <person name="Higgins H."/>
            <person name="Honan T."/>
            <person name="Horn A."/>
            <person name="Houde N."/>
            <person name="Hughes L."/>
            <person name="Hulme W."/>
            <person name="Husby E."/>
            <person name="Iliev I."/>
            <person name="Jaffe D."/>
            <person name="Jones C."/>
            <person name="Kamal M."/>
            <person name="Kamat A."/>
            <person name="Kamvysselis M."/>
            <person name="Karlsson E."/>
            <person name="Kells C."/>
            <person name="Kieu A."/>
            <person name="Kisner P."/>
            <person name="Kodira C."/>
            <person name="Kulbokas E."/>
            <person name="Labutti K."/>
            <person name="Lama D."/>
            <person name="Landers T."/>
            <person name="Leger J."/>
            <person name="Levine S."/>
            <person name="Lewis D."/>
            <person name="Lewis T."/>
            <person name="Lindblad-toh K."/>
            <person name="Liu X."/>
            <person name="Lokyitsang T."/>
            <person name="Lokyitsang Y."/>
            <person name="Lucien O."/>
            <person name="Lui A."/>
            <person name="Ma L.J."/>
            <person name="Mabbitt R."/>
            <person name="Macdonald J."/>
            <person name="Maclean C."/>
            <person name="Major J."/>
            <person name="Manning J."/>
            <person name="Marabella R."/>
            <person name="Maru K."/>
            <person name="Matthews C."/>
            <person name="Mauceli E."/>
            <person name="Mccarthy M."/>
            <person name="Mcdonough S."/>
            <person name="Mcghee T."/>
            <person name="Meldrim J."/>
            <person name="Meneus L."/>
            <person name="Mesirov J."/>
            <person name="Mihalev A."/>
            <person name="Mihova T."/>
            <person name="Mikkelsen T."/>
            <person name="Mlenga V."/>
            <person name="Moru K."/>
            <person name="Mozes J."/>
            <person name="Mulrain L."/>
            <person name="Munson G."/>
            <person name="Naylor J."/>
            <person name="Newes C."/>
            <person name="Nguyen C."/>
            <person name="Nguyen N."/>
            <person name="Nguyen T."/>
            <person name="Nicol R."/>
            <person name="Nielsen C."/>
            <person name="Nizzari M."/>
            <person name="Norbu C."/>
            <person name="Norbu N."/>
            <person name="O'donnell P."/>
            <person name="Okoawo O."/>
            <person name="O'leary S."/>
            <person name="Omotosho B."/>
            <person name="O'neill K."/>
            <person name="Osman S."/>
            <person name="Parker S."/>
            <person name="Perrin D."/>
            <person name="Phunkhang P."/>
            <person name="Piqani B."/>
            <person name="Purcell S."/>
            <person name="Rachupka T."/>
            <person name="Ramasamy U."/>
            <person name="Rameau R."/>
            <person name="Ray V."/>
            <person name="Raymond C."/>
            <person name="Retta R."/>
            <person name="Richardson S."/>
            <person name="Rise C."/>
            <person name="Rodriguez J."/>
            <person name="Rogers J."/>
            <person name="Rogov P."/>
            <person name="Rutman M."/>
            <person name="Schupbach R."/>
            <person name="Seaman C."/>
            <person name="Settipalli S."/>
            <person name="Sharpe T."/>
            <person name="Sheridan J."/>
            <person name="Sherpa N."/>
            <person name="Shi J."/>
            <person name="Smirnov S."/>
            <person name="Smith C."/>
            <person name="Sougnez C."/>
            <person name="Spencer B."/>
            <person name="Stalker J."/>
            <person name="Stange-thomann N."/>
            <person name="Stavropoulos S."/>
            <person name="Stetson K."/>
            <person name="Stone C."/>
            <person name="Stone S."/>
            <person name="Stubbs M."/>
            <person name="Talamas J."/>
            <person name="Tchuinga P."/>
            <person name="Tenzing P."/>
            <person name="Tesfaye S."/>
            <person name="Theodore J."/>
            <person name="Thoulutsang Y."/>
            <person name="Topham K."/>
            <person name="Towey S."/>
            <person name="Tsamla T."/>
            <person name="Tsomo N."/>
            <person name="Vallee D."/>
            <person name="Vassiliev H."/>
            <person name="Venkataraman V."/>
            <person name="Vinson J."/>
            <person name="Vo A."/>
            <person name="Wade C."/>
            <person name="Wang S."/>
            <person name="Wangchuk T."/>
            <person name="Wangdi T."/>
            <person name="Whittaker C."/>
            <person name="Wilkinson J."/>
            <person name="Wu Y."/>
            <person name="Wyman D."/>
            <person name="Yadav S."/>
            <person name="Yang S."/>
            <person name="Yang X."/>
            <person name="Yeager S."/>
            <person name="Yee E."/>
            <person name="Young G."/>
            <person name="Zainoun J."/>
            <person name="Zembeck L."/>
            <person name="Zimmer A."/>
            <person name="Zody M."/>
            <person name="Lander E."/>
        </authorList>
    </citation>
    <scope>NUCLEOTIDE SEQUENCE [LARGE SCALE GENOMIC DNA]</scope>
</reference>
<feature type="compositionally biased region" description="Polar residues" evidence="1">
    <location>
        <begin position="1"/>
        <end position="39"/>
    </location>
</feature>
<evidence type="ECO:0000256" key="1">
    <source>
        <dbReference type="SAM" id="MobiDB-lite"/>
    </source>
</evidence>